<evidence type="ECO:0000256" key="1">
    <source>
        <dbReference type="ARBA" id="ARBA00022729"/>
    </source>
</evidence>
<dbReference type="GO" id="GO:0009279">
    <property type="term" value="C:cell outer membrane"/>
    <property type="evidence" value="ECO:0007669"/>
    <property type="project" value="TreeGrafter"/>
</dbReference>
<dbReference type="AlphaFoldDB" id="A0A1J4SDT3"/>
<evidence type="ECO:0000259" key="2">
    <source>
        <dbReference type="Pfam" id="PF03968"/>
    </source>
</evidence>
<evidence type="ECO:0000313" key="3">
    <source>
        <dbReference type="EMBL" id="OIN97601.1"/>
    </source>
</evidence>
<dbReference type="InterPro" id="IPR005653">
    <property type="entry name" value="OstA-like_N"/>
</dbReference>
<dbReference type="PANTHER" id="PTHR36504:SF1">
    <property type="entry name" value="LIPOPOLYSACCHARIDE EXPORT SYSTEM PROTEIN LPTA"/>
    <property type="match status" value="1"/>
</dbReference>
<dbReference type="Proteomes" id="UP000182278">
    <property type="component" value="Unassembled WGS sequence"/>
</dbReference>
<dbReference type="STRING" id="1817893.AUJ66_02640"/>
<dbReference type="EMBL" id="MNUO01000041">
    <property type="protein sequence ID" value="OIN97601.1"/>
    <property type="molecule type" value="Genomic_DNA"/>
</dbReference>
<sequence>MRDDKIKWILSFFLLYTLHLTLYTVVRAQETKTEEPILITSDKVEYLDKKKEGEFVGNVKARQGRLLLTASKLRVILDANGKKIQQIIATGLVKLVQGDLTAMSEEANFYNEEQKVILTGKPQAFSRSNKFSGEKITVYLKEDRIVIETKVKGVIIQD</sequence>
<dbReference type="Pfam" id="PF03968">
    <property type="entry name" value="LptD_N"/>
    <property type="match status" value="1"/>
</dbReference>
<dbReference type="GO" id="GO:0017089">
    <property type="term" value="F:glycolipid transfer activity"/>
    <property type="evidence" value="ECO:0007669"/>
    <property type="project" value="TreeGrafter"/>
</dbReference>
<comment type="caution">
    <text evidence="3">The sequence shown here is derived from an EMBL/GenBank/DDBJ whole genome shotgun (WGS) entry which is preliminary data.</text>
</comment>
<reference evidence="3 4" key="1">
    <citation type="journal article" date="2016" name="Environ. Microbiol.">
        <title>Genomic resolution of a cold subsurface aquifer community provides metabolic insights for novel microbes adapted to high CO concentrations.</title>
        <authorList>
            <person name="Probst A.J."/>
            <person name="Castelle C.J."/>
            <person name="Singh A."/>
            <person name="Brown C.T."/>
            <person name="Anantharaman K."/>
            <person name="Sharon I."/>
            <person name="Hug L.A."/>
            <person name="Burstein D."/>
            <person name="Emerson J.B."/>
            <person name="Thomas B.C."/>
            <person name="Banfield J.F."/>
        </authorList>
    </citation>
    <scope>NUCLEOTIDE SEQUENCE [LARGE SCALE GENOMIC DNA]</scope>
    <source>
        <strain evidence="3">CG1_02_38_46</strain>
    </source>
</reference>
<dbReference type="Gene3D" id="2.60.450.10">
    <property type="entry name" value="Lipopolysaccharide (LPS) transport protein A like domain"/>
    <property type="match status" value="1"/>
</dbReference>
<organism evidence="3 4">
    <name type="scientific">Candidatus Desantisbacteria bacterium CG1_02_38_46</name>
    <dbReference type="NCBI Taxonomy" id="1817893"/>
    <lineage>
        <taxon>Bacteria</taxon>
        <taxon>Candidatus Desantisiibacteriota</taxon>
    </lineage>
</organism>
<dbReference type="PANTHER" id="PTHR36504">
    <property type="entry name" value="LIPOPOLYSACCHARIDE EXPORT SYSTEM PROTEIN LPTA"/>
    <property type="match status" value="1"/>
</dbReference>
<protein>
    <recommendedName>
        <fullName evidence="2">Organic solvent tolerance-like N-terminal domain-containing protein</fullName>
    </recommendedName>
</protein>
<proteinExistence type="predicted"/>
<feature type="domain" description="Organic solvent tolerance-like N-terminal" evidence="2">
    <location>
        <begin position="39"/>
        <end position="143"/>
    </location>
</feature>
<dbReference type="GO" id="GO:0030288">
    <property type="term" value="C:outer membrane-bounded periplasmic space"/>
    <property type="evidence" value="ECO:0007669"/>
    <property type="project" value="TreeGrafter"/>
</dbReference>
<dbReference type="InterPro" id="IPR052037">
    <property type="entry name" value="LPS_export_LptA"/>
</dbReference>
<accession>A0A1J4SDT3</accession>
<evidence type="ECO:0000313" key="4">
    <source>
        <dbReference type="Proteomes" id="UP000182278"/>
    </source>
</evidence>
<name>A0A1J4SDT3_9BACT</name>
<dbReference type="GO" id="GO:0015920">
    <property type="term" value="P:lipopolysaccharide transport"/>
    <property type="evidence" value="ECO:0007669"/>
    <property type="project" value="TreeGrafter"/>
</dbReference>
<gene>
    <name evidence="3" type="ORF">AUJ66_02640</name>
</gene>
<keyword evidence="1" id="KW-0732">Signal</keyword>